<evidence type="ECO:0000259" key="7">
    <source>
        <dbReference type="SMART" id="SM00278"/>
    </source>
</evidence>
<dbReference type="GO" id="GO:0003824">
    <property type="term" value="F:catalytic activity"/>
    <property type="evidence" value="ECO:0007669"/>
    <property type="project" value="InterPro"/>
</dbReference>
<accession>A0A1L8RE92</accession>
<dbReference type="SMART" id="SM00278">
    <property type="entry name" value="HhH1"/>
    <property type="match status" value="1"/>
</dbReference>
<protein>
    <recommendedName>
        <fullName evidence="7">Helix-hairpin-helix DNA-binding motif class 1 domain-containing protein</fullName>
    </recommendedName>
</protein>
<evidence type="ECO:0000256" key="4">
    <source>
        <dbReference type="ARBA" id="ARBA00023004"/>
    </source>
</evidence>
<dbReference type="GO" id="GO:0051536">
    <property type="term" value="F:iron-sulfur cluster binding"/>
    <property type="evidence" value="ECO:0007669"/>
    <property type="project" value="UniProtKB-KW"/>
</dbReference>
<evidence type="ECO:0000256" key="3">
    <source>
        <dbReference type="ARBA" id="ARBA00022763"/>
    </source>
</evidence>
<evidence type="ECO:0000256" key="2">
    <source>
        <dbReference type="ARBA" id="ARBA00022723"/>
    </source>
</evidence>
<dbReference type="RefSeq" id="WP_067393423.1">
    <property type="nucleotide sequence ID" value="NZ_JXKH01000005.1"/>
</dbReference>
<dbReference type="InterPro" id="IPR023874">
    <property type="entry name" value="DNA_rSAM_put"/>
</dbReference>
<keyword evidence="5" id="KW-0411">Iron-sulfur</keyword>
<dbReference type="STRING" id="214095.RU97_GL002130"/>
<dbReference type="InterPro" id="IPR058240">
    <property type="entry name" value="rSAM_sf"/>
</dbReference>
<feature type="domain" description="Helix-hairpin-helix DNA-binding motif class 1" evidence="7">
    <location>
        <begin position="328"/>
        <end position="347"/>
    </location>
</feature>
<organism evidence="8 9">
    <name type="scientific">Enterococcus canis</name>
    <dbReference type="NCBI Taxonomy" id="214095"/>
    <lineage>
        <taxon>Bacteria</taxon>
        <taxon>Bacillati</taxon>
        <taxon>Bacillota</taxon>
        <taxon>Bacilli</taxon>
        <taxon>Lactobacillales</taxon>
        <taxon>Enterococcaceae</taxon>
        <taxon>Enterococcus</taxon>
    </lineage>
</organism>
<dbReference type="PANTHER" id="PTHR21180">
    <property type="entry name" value="ENDONUCLEASE/EXONUCLEASE/PHOSPHATASE FAMILY DOMAIN-CONTAINING PROTEIN 1"/>
    <property type="match status" value="1"/>
</dbReference>
<dbReference type="InterPro" id="IPR003583">
    <property type="entry name" value="Hlx-hairpin-Hlx_DNA-bd_motif"/>
</dbReference>
<dbReference type="SFLD" id="SFLDS00029">
    <property type="entry name" value="Radical_SAM"/>
    <property type="match status" value="1"/>
</dbReference>
<dbReference type="EMBL" id="JXKH01000005">
    <property type="protein sequence ID" value="OJG18057.1"/>
    <property type="molecule type" value="Genomic_DNA"/>
</dbReference>
<keyword evidence="9" id="KW-1185">Reference proteome</keyword>
<dbReference type="PANTHER" id="PTHR21180:SF9">
    <property type="entry name" value="TYPE II SECRETION SYSTEM PROTEIN K"/>
    <property type="match status" value="1"/>
</dbReference>
<dbReference type="Pfam" id="PF00633">
    <property type="entry name" value="HHH"/>
    <property type="match status" value="1"/>
</dbReference>
<keyword evidence="3" id="KW-0227">DNA damage</keyword>
<keyword evidence="6" id="KW-0234">DNA repair</keyword>
<dbReference type="InterPro" id="IPR051675">
    <property type="entry name" value="Endo/Exo/Phosphatase_dom_1"/>
</dbReference>
<dbReference type="SUPFAM" id="SSF102114">
    <property type="entry name" value="Radical SAM enzymes"/>
    <property type="match status" value="1"/>
</dbReference>
<dbReference type="GO" id="GO:0003677">
    <property type="term" value="F:DNA binding"/>
    <property type="evidence" value="ECO:0007669"/>
    <property type="project" value="InterPro"/>
</dbReference>
<dbReference type="Proteomes" id="UP000181884">
    <property type="component" value="Unassembled WGS sequence"/>
</dbReference>
<evidence type="ECO:0000256" key="5">
    <source>
        <dbReference type="ARBA" id="ARBA00023014"/>
    </source>
</evidence>
<dbReference type="InterPro" id="IPR000445">
    <property type="entry name" value="HhH_motif"/>
</dbReference>
<keyword evidence="1" id="KW-0949">S-adenosyl-L-methionine</keyword>
<sequence length="433" mass="48904">MELAEKVAILADAAKYDVSCASSGVTENTRSGTIGSTAASGICHSFTADGRCVSLLKLLLTNACVFDCHYCINRCSNQIPRATFSPQEIADLTIDFYKRNYIEGLFLSSAIIKNADYTCELLIKTLRILREEKGFRGYIHVKAIPGADECLISELGFLADRMSVNIELPSKASLEKLAPDKDPHALYRPMKQIAVQSQQPLVQRKGPRFVPAGQSTQMIIGASPESDYEIVTISEKLYQRYGLKRVYYSAYIPVNQDQLLPAVTTKPPLLREHRLYQADWLLRFYGFRANEILSADKPHFNLYLDPKANWAVQHYEHFPVDVQTASLEQLLRIPGIGPKSARNILKARRYYRLHLSDLKQLGVVIKRAQYFVSCNKETPIGLTKDPEWIIASLISKKQFQALQQQNTQTSAEQLSFFDTEKLAYLEEVPHEST</sequence>
<proteinExistence type="predicted"/>
<dbReference type="SUPFAM" id="SSF47781">
    <property type="entry name" value="RuvA domain 2-like"/>
    <property type="match status" value="1"/>
</dbReference>
<evidence type="ECO:0000313" key="9">
    <source>
        <dbReference type="Proteomes" id="UP000181884"/>
    </source>
</evidence>
<dbReference type="AlphaFoldDB" id="A0A1L8RE92"/>
<dbReference type="GO" id="GO:0046872">
    <property type="term" value="F:metal ion binding"/>
    <property type="evidence" value="ECO:0007669"/>
    <property type="project" value="UniProtKB-KW"/>
</dbReference>
<dbReference type="CDD" id="cd01335">
    <property type="entry name" value="Radical_SAM"/>
    <property type="match status" value="1"/>
</dbReference>
<dbReference type="NCBIfam" id="TIGR03916">
    <property type="entry name" value="rSAM_link_UDG"/>
    <property type="match status" value="1"/>
</dbReference>
<dbReference type="Gene3D" id="3.20.20.70">
    <property type="entry name" value="Aldolase class I"/>
    <property type="match status" value="1"/>
</dbReference>
<gene>
    <name evidence="8" type="ORF">RU97_GL002130</name>
</gene>
<dbReference type="Gene3D" id="1.10.150.320">
    <property type="entry name" value="Photosystem II 12 kDa extrinsic protein"/>
    <property type="match status" value="1"/>
</dbReference>
<evidence type="ECO:0000256" key="6">
    <source>
        <dbReference type="ARBA" id="ARBA00023204"/>
    </source>
</evidence>
<reference evidence="8 9" key="1">
    <citation type="submission" date="2014-12" db="EMBL/GenBank/DDBJ databases">
        <title>Draft genome sequences of 29 type strains of Enterococci.</title>
        <authorList>
            <person name="Zhong Z."/>
            <person name="Sun Z."/>
            <person name="Liu W."/>
            <person name="Zhang W."/>
            <person name="Zhang H."/>
        </authorList>
    </citation>
    <scope>NUCLEOTIDE SEQUENCE [LARGE SCALE GENOMIC DNA]</scope>
    <source>
        <strain evidence="8 9">DSM 17029</strain>
    </source>
</reference>
<keyword evidence="2" id="KW-0479">Metal-binding</keyword>
<dbReference type="InterPro" id="IPR010994">
    <property type="entry name" value="RuvA_2-like"/>
</dbReference>
<evidence type="ECO:0000313" key="8">
    <source>
        <dbReference type="EMBL" id="OJG18057.1"/>
    </source>
</evidence>
<dbReference type="GO" id="GO:0006281">
    <property type="term" value="P:DNA repair"/>
    <property type="evidence" value="ECO:0007669"/>
    <property type="project" value="InterPro"/>
</dbReference>
<keyword evidence="4" id="KW-0408">Iron</keyword>
<comment type="caution">
    <text evidence="8">The sequence shown here is derived from an EMBL/GenBank/DDBJ whole genome shotgun (WGS) entry which is preliminary data.</text>
</comment>
<dbReference type="SFLD" id="SFLDG01102">
    <property type="entry name" value="Uncharacterised_Radical_SAM_Su"/>
    <property type="match status" value="1"/>
</dbReference>
<name>A0A1L8RE92_9ENTE</name>
<dbReference type="InterPro" id="IPR013785">
    <property type="entry name" value="Aldolase_TIM"/>
</dbReference>
<dbReference type="InterPro" id="IPR007197">
    <property type="entry name" value="rSAM"/>
</dbReference>
<evidence type="ECO:0000256" key="1">
    <source>
        <dbReference type="ARBA" id="ARBA00022691"/>
    </source>
</evidence>